<organism evidence="2 3">
    <name type="scientific">Rubneribacter badeniensis</name>
    <dbReference type="NCBI Taxonomy" id="2070688"/>
    <lineage>
        <taxon>Bacteria</taxon>
        <taxon>Bacillati</taxon>
        <taxon>Actinomycetota</taxon>
        <taxon>Coriobacteriia</taxon>
        <taxon>Eggerthellales</taxon>
        <taxon>Eggerthellaceae</taxon>
        <taxon>Rubneribacter</taxon>
    </lineage>
</organism>
<reference evidence="2 3" key="1">
    <citation type="journal article" date="2018" name="Int. J. Syst. Evol. Microbiol.">
        <title>Rubneribacter badeniensis gen. nov., sp. nov. and Enteroscipio rubneri gen. nov., sp. nov., new members of the Eggerthellaceae isolated from human faeces.</title>
        <authorList>
            <person name="Danylec N."/>
            <person name="Gobl A."/>
            <person name="Stoll D.A."/>
            <person name="Hetzer B."/>
            <person name="Kulling S.E."/>
            <person name="Huch M."/>
        </authorList>
    </citation>
    <scope>NUCLEOTIDE SEQUENCE [LARGE SCALE GENOMIC DNA]</scope>
    <source>
        <strain evidence="2 3">ResAG-85</strain>
    </source>
</reference>
<dbReference type="PANTHER" id="PTHR10668">
    <property type="entry name" value="PHYTOENE DEHYDROGENASE"/>
    <property type="match status" value="1"/>
</dbReference>
<reference evidence="1" key="2">
    <citation type="journal article" date="2021" name="PeerJ">
        <title>Extensive microbial diversity within the chicken gut microbiome revealed by metagenomics and culture.</title>
        <authorList>
            <person name="Gilroy R."/>
            <person name="Ravi A."/>
            <person name="Getino M."/>
            <person name="Pursley I."/>
            <person name="Horton D.L."/>
            <person name="Alikhan N.F."/>
            <person name="Baker D."/>
            <person name="Gharbi K."/>
            <person name="Hall N."/>
            <person name="Watson M."/>
            <person name="Adriaenssens E.M."/>
            <person name="Foster-Nyarko E."/>
            <person name="Jarju S."/>
            <person name="Secka A."/>
            <person name="Antonio M."/>
            <person name="Oren A."/>
            <person name="Chaudhuri R.R."/>
            <person name="La Ragione R."/>
            <person name="Hildebrand F."/>
            <person name="Pallen M.J."/>
        </authorList>
    </citation>
    <scope>NUCLEOTIDE SEQUENCE</scope>
    <source>
        <strain evidence="1">USAMLcec12-2067</strain>
    </source>
</reference>
<dbReference type="Pfam" id="PF13450">
    <property type="entry name" value="NAD_binding_8"/>
    <property type="match status" value="1"/>
</dbReference>
<dbReference type="Gene3D" id="3.50.50.60">
    <property type="entry name" value="FAD/NAD(P)-binding domain"/>
    <property type="match status" value="2"/>
</dbReference>
<keyword evidence="3" id="KW-1185">Reference proteome</keyword>
<accession>A0A2K2U2E3</accession>
<dbReference type="RefSeq" id="WP_092196819.1">
    <property type="nucleotide sequence ID" value="NZ_PPEL01000110.1"/>
</dbReference>
<dbReference type="InterPro" id="IPR036188">
    <property type="entry name" value="FAD/NAD-bd_sf"/>
</dbReference>
<protein>
    <submittedName>
        <fullName evidence="2">NAD(P)/FAD-dependent oxidoreductase</fullName>
    </submittedName>
</protein>
<dbReference type="Proteomes" id="UP000236488">
    <property type="component" value="Unassembled WGS sequence"/>
</dbReference>
<dbReference type="EMBL" id="PPEL01000110">
    <property type="protein sequence ID" value="PNV64350.1"/>
    <property type="molecule type" value="Genomic_DNA"/>
</dbReference>
<evidence type="ECO:0000313" key="3">
    <source>
        <dbReference type="Proteomes" id="UP000236488"/>
    </source>
</evidence>
<dbReference type="SUPFAM" id="SSF51905">
    <property type="entry name" value="FAD/NAD(P)-binding domain"/>
    <property type="match status" value="1"/>
</dbReference>
<comment type="caution">
    <text evidence="2">The sequence shown here is derived from an EMBL/GenBank/DDBJ whole genome shotgun (WGS) entry which is preliminary data.</text>
</comment>
<dbReference type="EMBL" id="DYZL01000165">
    <property type="protein sequence ID" value="HJH43673.1"/>
    <property type="molecule type" value="Genomic_DNA"/>
</dbReference>
<evidence type="ECO:0000313" key="2">
    <source>
        <dbReference type="EMBL" id="PNV64350.1"/>
    </source>
</evidence>
<name>A0A2K2U2E3_9ACTN</name>
<evidence type="ECO:0000313" key="1">
    <source>
        <dbReference type="EMBL" id="HJH43673.1"/>
    </source>
</evidence>
<dbReference type="PANTHER" id="PTHR10668:SF103">
    <property type="entry name" value="PYRIDINE NUCLEOTIDE-DISULFIDE OXIDOREDUCTASE DOMAIN-CONTAINING PROTEIN 2"/>
    <property type="match status" value="1"/>
</dbReference>
<gene>
    <name evidence="2" type="ORF">C2L80_12385</name>
    <name evidence="1" type="ORF">K8V16_07730</name>
</gene>
<sequence length="525" mass="58392">MSSTYDFVVLGGGHNGLITTAYLAKAGFSVCCLEANDEFGGSTRSGEVCAPGYVSDLGGMVHNMISATPIVTEDELGLFSKYGFEYAHAKALFCSIFPDQTSLIMHHDIDKACQNIAQFSKRDAEVYPEFHEYMVNMLAVAGIGSQSAPPPYGTMMNVMYMSPEGREFQRVLSSSAQQIVEEWFESEQVRVTFTRWCTEMMIDPRAIGTATLLYFTGRVHKPTYAPPFPMGGSQKFVEALMACCKDNGADLFTNAWVDGVTVQGGEIKGVRTKNGEEYLANNAVISTINIKDVYEMLGDNAPADEARYVRRLKQADFAALNQSFALKKIPEFKAGPEVLDAYCIEFAPEEKEYLETFSSYRLGEFNPRLPLVTIPSLWDPSRCPEGHSVVNLYSYAPYRLWGDEKNWEKHGDELKQEVWEFFKAQTTNITDDDIVGKWGLTPVEYEQWNPAMKEGDLGMIGLQPSQMYDMRPFPGKGHDYHGAIDNLYFVGCCGHPGGGIAAGARPGALKILEDYGVDFRDVLKK</sequence>
<proteinExistence type="predicted"/>
<reference evidence="1" key="3">
    <citation type="submission" date="2021-09" db="EMBL/GenBank/DDBJ databases">
        <authorList>
            <person name="Gilroy R."/>
        </authorList>
    </citation>
    <scope>NUCLEOTIDE SEQUENCE</scope>
    <source>
        <strain evidence="1">USAMLcec12-2067</strain>
    </source>
</reference>
<dbReference type="Proteomes" id="UP000789325">
    <property type="component" value="Unassembled WGS sequence"/>
</dbReference>
<dbReference type="AlphaFoldDB" id="A0A2K2U2E3"/>